<dbReference type="PANTHER" id="PTHR12215">
    <property type="entry name" value="PHOSPHOPANTETHEINE TRANSFERASE"/>
    <property type="match status" value="1"/>
</dbReference>
<dbReference type="InterPro" id="IPR055066">
    <property type="entry name" value="AASDHPPT_N"/>
</dbReference>
<dbReference type="RefSeq" id="WP_084673521.1">
    <property type="nucleotide sequence ID" value="NZ_FQWE01000006.1"/>
</dbReference>
<evidence type="ECO:0000313" key="6">
    <source>
        <dbReference type="Proteomes" id="UP000184036"/>
    </source>
</evidence>
<proteinExistence type="inferred from homology"/>
<feature type="domain" description="4'-phosphopantetheinyl transferase N-terminal" evidence="4">
    <location>
        <begin position="51"/>
        <end position="130"/>
    </location>
</feature>
<dbReference type="GO" id="GO:0000287">
    <property type="term" value="F:magnesium ion binding"/>
    <property type="evidence" value="ECO:0007669"/>
    <property type="project" value="InterPro"/>
</dbReference>
<protein>
    <submittedName>
        <fullName evidence="5">4'-phosphopantetheinyl transferase</fullName>
    </submittedName>
</protein>
<evidence type="ECO:0000259" key="4">
    <source>
        <dbReference type="Pfam" id="PF22624"/>
    </source>
</evidence>
<dbReference type="EMBL" id="FQWE01000006">
    <property type="protein sequence ID" value="SHG21498.1"/>
    <property type="molecule type" value="Genomic_DNA"/>
</dbReference>
<organism evidence="5 6">
    <name type="scientific">Flavobacterium segetis</name>
    <dbReference type="NCBI Taxonomy" id="271157"/>
    <lineage>
        <taxon>Bacteria</taxon>
        <taxon>Pseudomonadati</taxon>
        <taxon>Bacteroidota</taxon>
        <taxon>Flavobacteriia</taxon>
        <taxon>Flavobacteriales</taxon>
        <taxon>Flavobacteriaceae</taxon>
        <taxon>Flavobacterium</taxon>
    </lineage>
</organism>
<dbReference type="GO" id="GO:0005829">
    <property type="term" value="C:cytosol"/>
    <property type="evidence" value="ECO:0007669"/>
    <property type="project" value="TreeGrafter"/>
</dbReference>
<dbReference type="STRING" id="271157.SAMN05444396_10633"/>
<dbReference type="InterPro" id="IPR008278">
    <property type="entry name" value="4-PPantetheinyl_Trfase_dom"/>
</dbReference>
<evidence type="ECO:0000313" key="5">
    <source>
        <dbReference type="EMBL" id="SHG21498.1"/>
    </source>
</evidence>
<evidence type="ECO:0000256" key="1">
    <source>
        <dbReference type="ARBA" id="ARBA00010990"/>
    </source>
</evidence>
<dbReference type="InterPro" id="IPR037143">
    <property type="entry name" value="4-PPantetheinyl_Trfase_dom_sf"/>
</dbReference>
<keyword evidence="2 5" id="KW-0808">Transferase</keyword>
<keyword evidence="6" id="KW-1185">Reference proteome</keyword>
<dbReference type="SUPFAM" id="SSF56214">
    <property type="entry name" value="4'-phosphopantetheinyl transferase"/>
    <property type="match status" value="2"/>
</dbReference>
<dbReference type="OrthoDB" id="9808281at2"/>
<dbReference type="Pfam" id="PF22624">
    <property type="entry name" value="AASDHPPT_N"/>
    <property type="match status" value="1"/>
</dbReference>
<gene>
    <name evidence="5" type="ORF">SAMN05444396_10633</name>
</gene>
<accession>A0A1M5HZQ2</accession>
<evidence type="ECO:0000259" key="3">
    <source>
        <dbReference type="Pfam" id="PF01648"/>
    </source>
</evidence>
<evidence type="ECO:0000256" key="2">
    <source>
        <dbReference type="ARBA" id="ARBA00022679"/>
    </source>
</evidence>
<dbReference type="InterPro" id="IPR050559">
    <property type="entry name" value="P-Pant_transferase_sf"/>
</dbReference>
<dbReference type="GO" id="GO:0008897">
    <property type="term" value="F:holo-[acyl-carrier-protein] synthase activity"/>
    <property type="evidence" value="ECO:0007669"/>
    <property type="project" value="InterPro"/>
</dbReference>
<dbReference type="Pfam" id="PF01648">
    <property type="entry name" value="ACPS"/>
    <property type="match status" value="1"/>
</dbReference>
<name>A0A1M5HZQ2_9FLAO</name>
<reference evidence="6" key="1">
    <citation type="submission" date="2016-11" db="EMBL/GenBank/DDBJ databases">
        <authorList>
            <person name="Varghese N."/>
            <person name="Submissions S."/>
        </authorList>
    </citation>
    <scope>NUCLEOTIDE SEQUENCE [LARGE SCALE GENOMIC DNA]</scope>
    <source>
        <strain evidence="6">DSM 19741</strain>
    </source>
</reference>
<sequence length="267" mass="31324">MRDMETAKVTISSQKIKESKLTPINDNFLKTQDIVIYTIYLTEFYDLQSELLKLLNEKEIKKARRFYKDIDKKQFITYRAILKYILAAYAKIDVKNIHFGVSLNNKPFLISHPWLHFNISHSKDFAVIAISLKKVGIDIEYMSEDFDYTELLPDIFDYEEILSIENSNDKKHAFYTAWTRKESFVKALGKGIDEDFKYIPCSDGQHNINLTLLKNNENWQIVSFNLKFDYVGSIAFEELAAITHNIKFQKIPNNLHEIKNMTRLGNK</sequence>
<dbReference type="GO" id="GO:0019878">
    <property type="term" value="P:lysine biosynthetic process via aminoadipic acid"/>
    <property type="evidence" value="ECO:0007669"/>
    <property type="project" value="TreeGrafter"/>
</dbReference>
<dbReference type="PANTHER" id="PTHR12215:SF10">
    <property type="entry name" value="L-AMINOADIPATE-SEMIALDEHYDE DEHYDROGENASE-PHOSPHOPANTETHEINYL TRANSFERASE"/>
    <property type="match status" value="1"/>
</dbReference>
<comment type="similarity">
    <text evidence="1">Belongs to the P-Pant transferase superfamily. Gsp/Sfp/HetI/AcpT family.</text>
</comment>
<dbReference type="Proteomes" id="UP000184036">
    <property type="component" value="Unassembled WGS sequence"/>
</dbReference>
<dbReference type="AlphaFoldDB" id="A0A1M5HZQ2"/>
<dbReference type="Gene3D" id="3.90.470.20">
    <property type="entry name" value="4'-phosphopantetheinyl transferase domain"/>
    <property type="match status" value="2"/>
</dbReference>
<feature type="domain" description="4'-phosphopantetheinyl transferase" evidence="3">
    <location>
        <begin position="135"/>
        <end position="231"/>
    </location>
</feature>